<dbReference type="PANTHER" id="PTHR47584">
    <property type="match status" value="1"/>
</dbReference>
<accession>A0AAE1XM69</accession>
<dbReference type="PANTHER" id="PTHR47584:SF14">
    <property type="entry name" value="L10-INTERACTING MYB DOMAIN-CONTAINING PROTEIN-LIKE"/>
    <property type="match status" value="1"/>
</dbReference>
<comment type="caution">
    <text evidence="3">The sequence shown here is derived from an EMBL/GenBank/DDBJ whole genome shotgun (WGS) entry which is preliminary data.</text>
</comment>
<dbReference type="InterPro" id="IPR045026">
    <property type="entry name" value="LIMYB"/>
</dbReference>
<organism evidence="3 4">
    <name type="scientific">Sesamum alatum</name>
    <dbReference type="NCBI Taxonomy" id="300844"/>
    <lineage>
        <taxon>Eukaryota</taxon>
        <taxon>Viridiplantae</taxon>
        <taxon>Streptophyta</taxon>
        <taxon>Embryophyta</taxon>
        <taxon>Tracheophyta</taxon>
        <taxon>Spermatophyta</taxon>
        <taxon>Magnoliopsida</taxon>
        <taxon>eudicotyledons</taxon>
        <taxon>Gunneridae</taxon>
        <taxon>Pentapetalae</taxon>
        <taxon>asterids</taxon>
        <taxon>lamiids</taxon>
        <taxon>Lamiales</taxon>
        <taxon>Pedaliaceae</taxon>
        <taxon>Sesamum</taxon>
    </lineage>
</organism>
<sequence>MACSSAPCLAENDVKSPEKKRQKMPQGNATSVKCRWHRANEKLLIKLMHEEFVNGTFSPFVWGKICTKLNGLLPPHYTYNVEQLKGKYYRIRRAWRLFNCLLTKETGYVWNNKVDTVNAPPDHIAQWIADHPNDRSIIRRGLPHYDLCTVMFARKGVMGPMARYLPQQPLPSNKESRVDGNIDAAFQQHELLYDSPGTPGTPGTPSTSSNDDSDGFENLLFLTLLIDIL</sequence>
<feature type="domain" description="Myb/SANT-like" evidence="2">
    <location>
        <begin position="35"/>
        <end position="121"/>
    </location>
</feature>
<dbReference type="Proteomes" id="UP001293254">
    <property type="component" value="Unassembled WGS sequence"/>
</dbReference>
<evidence type="ECO:0000256" key="1">
    <source>
        <dbReference type="SAM" id="MobiDB-lite"/>
    </source>
</evidence>
<evidence type="ECO:0000259" key="2">
    <source>
        <dbReference type="Pfam" id="PF12776"/>
    </source>
</evidence>
<gene>
    <name evidence="3" type="ORF">Salat_2808000</name>
</gene>
<dbReference type="Pfam" id="PF12776">
    <property type="entry name" value="Myb_DNA-bind_3"/>
    <property type="match status" value="1"/>
</dbReference>
<dbReference type="InterPro" id="IPR024752">
    <property type="entry name" value="Myb/SANT-like_dom"/>
</dbReference>
<dbReference type="AlphaFoldDB" id="A0AAE1XM69"/>
<name>A0AAE1XM69_9LAMI</name>
<proteinExistence type="predicted"/>
<feature type="compositionally biased region" description="Low complexity" evidence="1">
    <location>
        <begin position="194"/>
        <end position="210"/>
    </location>
</feature>
<dbReference type="EMBL" id="JACGWO010000012">
    <property type="protein sequence ID" value="KAK4413952.1"/>
    <property type="molecule type" value="Genomic_DNA"/>
</dbReference>
<feature type="region of interest" description="Disordered" evidence="1">
    <location>
        <begin position="193"/>
        <end position="212"/>
    </location>
</feature>
<keyword evidence="4" id="KW-1185">Reference proteome</keyword>
<evidence type="ECO:0000313" key="4">
    <source>
        <dbReference type="Proteomes" id="UP001293254"/>
    </source>
</evidence>
<reference evidence="3" key="1">
    <citation type="submission" date="2020-06" db="EMBL/GenBank/DDBJ databases">
        <authorList>
            <person name="Li T."/>
            <person name="Hu X."/>
            <person name="Zhang T."/>
            <person name="Song X."/>
            <person name="Zhang H."/>
            <person name="Dai N."/>
            <person name="Sheng W."/>
            <person name="Hou X."/>
            <person name="Wei L."/>
        </authorList>
    </citation>
    <scope>NUCLEOTIDE SEQUENCE</scope>
    <source>
        <strain evidence="3">3651</strain>
        <tissue evidence="3">Leaf</tissue>
    </source>
</reference>
<protein>
    <recommendedName>
        <fullName evidence="2">Myb/SANT-like domain-containing protein</fullName>
    </recommendedName>
</protein>
<evidence type="ECO:0000313" key="3">
    <source>
        <dbReference type="EMBL" id="KAK4413952.1"/>
    </source>
</evidence>
<reference evidence="3" key="2">
    <citation type="journal article" date="2024" name="Plant">
        <title>Genomic evolution and insights into agronomic trait innovations of Sesamum species.</title>
        <authorList>
            <person name="Miao H."/>
            <person name="Wang L."/>
            <person name="Qu L."/>
            <person name="Liu H."/>
            <person name="Sun Y."/>
            <person name="Le M."/>
            <person name="Wang Q."/>
            <person name="Wei S."/>
            <person name="Zheng Y."/>
            <person name="Lin W."/>
            <person name="Duan Y."/>
            <person name="Cao H."/>
            <person name="Xiong S."/>
            <person name="Wang X."/>
            <person name="Wei L."/>
            <person name="Li C."/>
            <person name="Ma Q."/>
            <person name="Ju M."/>
            <person name="Zhao R."/>
            <person name="Li G."/>
            <person name="Mu C."/>
            <person name="Tian Q."/>
            <person name="Mei H."/>
            <person name="Zhang T."/>
            <person name="Gao T."/>
            <person name="Zhang H."/>
        </authorList>
    </citation>
    <scope>NUCLEOTIDE SEQUENCE</scope>
    <source>
        <strain evidence="3">3651</strain>
    </source>
</reference>